<accession>A0A9Q0MX32</accession>
<comment type="similarity">
    <text evidence="1 7">Belongs to the peptidase M3 family.</text>
</comment>
<dbReference type="Pfam" id="PF01432">
    <property type="entry name" value="Peptidase_M3"/>
    <property type="match status" value="1"/>
</dbReference>
<keyword evidence="5 7" id="KW-0862">Zinc</keyword>
<feature type="domain" description="Peptidase M3A/M3B catalytic" evidence="8">
    <location>
        <begin position="262"/>
        <end position="716"/>
    </location>
</feature>
<dbReference type="Proteomes" id="UP001151699">
    <property type="component" value="Chromosome X"/>
</dbReference>
<keyword evidence="3 7" id="KW-0479">Metal-binding</keyword>
<dbReference type="CDD" id="cd06456">
    <property type="entry name" value="M3A_DCP"/>
    <property type="match status" value="1"/>
</dbReference>
<dbReference type="PANTHER" id="PTHR11804:SF83">
    <property type="entry name" value="LD37516P"/>
    <property type="match status" value="1"/>
</dbReference>
<keyword evidence="4 7" id="KW-0378">Hydrolase</keyword>
<evidence type="ECO:0000256" key="3">
    <source>
        <dbReference type="ARBA" id="ARBA00022723"/>
    </source>
</evidence>
<dbReference type="InterPro" id="IPR045090">
    <property type="entry name" value="Pept_M3A_M3B"/>
</dbReference>
<evidence type="ECO:0000256" key="7">
    <source>
        <dbReference type="RuleBase" id="RU003435"/>
    </source>
</evidence>
<proteinExistence type="inferred from homology"/>
<dbReference type="OrthoDB" id="534666at2759"/>
<comment type="caution">
    <text evidence="9">The sequence shown here is derived from an EMBL/GenBank/DDBJ whole genome shotgun (WGS) entry which is preliminary data.</text>
</comment>
<evidence type="ECO:0000256" key="5">
    <source>
        <dbReference type="ARBA" id="ARBA00022833"/>
    </source>
</evidence>
<dbReference type="SUPFAM" id="SSF55486">
    <property type="entry name" value="Metalloproteases ('zincins'), catalytic domain"/>
    <property type="match status" value="1"/>
</dbReference>
<evidence type="ECO:0000256" key="6">
    <source>
        <dbReference type="ARBA" id="ARBA00023049"/>
    </source>
</evidence>
<gene>
    <name evidence="9" type="primary">CYOP</name>
    <name evidence="9" type="ORF">Bhyg_11507</name>
</gene>
<dbReference type="InterPro" id="IPR024077">
    <property type="entry name" value="Neurolysin/TOP_dom2"/>
</dbReference>
<reference evidence="9" key="1">
    <citation type="submission" date="2022-07" db="EMBL/GenBank/DDBJ databases">
        <authorList>
            <person name="Trinca V."/>
            <person name="Uliana J.V.C."/>
            <person name="Torres T.T."/>
            <person name="Ward R.J."/>
            <person name="Monesi N."/>
        </authorList>
    </citation>
    <scope>NUCLEOTIDE SEQUENCE</scope>
    <source>
        <strain evidence="9">HSMRA1968</strain>
        <tissue evidence="9">Whole embryos</tissue>
    </source>
</reference>
<evidence type="ECO:0000256" key="4">
    <source>
        <dbReference type="ARBA" id="ARBA00022801"/>
    </source>
</evidence>
<comment type="cofactor">
    <cofactor evidence="7">
        <name>Zn(2+)</name>
        <dbReference type="ChEBI" id="CHEBI:29105"/>
    </cofactor>
    <text evidence="7">Binds 1 zinc ion.</text>
</comment>
<dbReference type="PANTHER" id="PTHR11804">
    <property type="entry name" value="PROTEASE M3 THIMET OLIGOPEPTIDASE-RELATED"/>
    <property type="match status" value="1"/>
</dbReference>
<dbReference type="AlphaFoldDB" id="A0A9Q0MX32"/>
<dbReference type="InterPro" id="IPR001567">
    <property type="entry name" value="Pept_M3A_M3B_dom"/>
</dbReference>
<organism evidence="9 10">
    <name type="scientific">Pseudolycoriella hygida</name>
    <dbReference type="NCBI Taxonomy" id="35572"/>
    <lineage>
        <taxon>Eukaryota</taxon>
        <taxon>Metazoa</taxon>
        <taxon>Ecdysozoa</taxon>
        <taxon>Arthropoda</taxon>
        <taxon>Hexapoda</taxon>
        <taxon>Insecta</taxon>
        <taxon>Pterygota</taxon>
        <taxon>Neoptera</taxon>
        <taxon>Endopterygota</taxon>
        <taxon>Diptera</taxon>
        <taxon>Nematocera</taxon>
        <taxon>Sciaroidea</taxon>
        <taxon>Sciaridae</taxon>
        <taxon>Pseudolycoriella</taxon>
    </lineage>
</organism>
<dbReference type="InterPro" id="IPR034005">
    <property type="entry name" value="M3A_DCP"/>
</dbReference>
<dbReference type="GO" id="GO:0006508">
    <property type="term" value="P:proteolysis"/>
    <property type="evidence" value="ECO:0007669"/>
    <property type="project" value="UniProtKB-KW"/>
</dbReference>
<evidence type="ECO:0000256" key="1">
    <source>
        <dbReference type="ARBA" id="ARBA00006040"/>
    </source>
</evidence>
<dbReference type="Gene3D" id="3.40.390.10">
    <property type="entry name" value="Collagenase (Catalytic Domain)"/>
    <property type="match status" value="1"/>
</dbReference>
<evidence type="ECO:0000256" key="2">
    <source>
        <dbReference type="ARBA" id="ARBA00022670"/>
    </source>
</evidence>
<dbReference type="GO" id="GO:0046872">
    <property type="term" value="F:metal ion binding"/>
    <property type="evidence" value="ECO:0007669"/>
    <property type="project" value="UniProtKB-UniRule"/>
</dbReference>
<name>A0A9Q0MX32_9DIPT</name>
<dbReference type="FunFam" id="3.40.390.10:FF:000059">
    <property type="entry name" value="Oligopeptidase, putative"/>
    <property type="match status" value="1"/>
</dbReference>
<protein>
    <submittedName>
        <fullName evidence="9">Cytosolic oligopeptidase A</fullName>
    </submittedName>
</protein>
<keyword evidence="6 7" id="KW-0482">Metalloprotease</keyword>
<sequence length="727" mass="83395">MSITFAKRILSPRSFLINQRRYGYVVLVPEIGEDLPNKNPLLSSDGLPEFNNITIENCLAAIGKQALEVEKTVQNVEKELSRPDKTVNVLEDVIAPLDEIGVQLETTWGIAKTLYMGNSSLMPTKSYIAINDRGRKANFAKFISAPIYHSISDARRGKGGNLTEVDNRLLDKFLLEGRLNGINLDEKKKSVLTAVTNKLGEERSKFQERVNLSTKRFYQTIDNYNIVKDFPQDLLQAISSNPLNPSRGPWQVGLQQPVYDKFLEHCNDRDLRWNVWQAYTRRASLFREKSLSNSVCAEEIRALRQQQAETLGFENYVQMSMETKMAGSVKNVQNLISDLLTSSRPAQETELEKLAEFASANGLQHNFEMYDIPFWKCKQLKSISAYDEDMIREYFPVNQVLGGLFELCENLFQIKFVERSVSVWHEDVKFYDIFDQTDGTQPISGFYLDLYSRENDKIRMQPTSGWMIGIRNRCKVSNISPLAALIFNFQIPLYGKPSLLSFRDVETLFKNFGKALQHLLTQVHYNELAGLSNIEWDVVEVSGLVMSHMLLHGNTLKKISSHYTTEQPLPDNLIEAIKMEKQHMAGFMLSRELYFTTLDLELYSKPQFWMDVVKELWPQFCLLPLDGRDSHVCSFTDIFSGDYAAAYFSHIWAKVIAADIYSNFYEVRNNEQNVEAVGKRFRDTYLSLGGSVHPSEVFRKFRGRDPSPKALLKTLGLNNFARKQQEE</sequence>
<dbReference type="Gene3D" id="1.10.1370.10">
    <property type="entry name" value="Neurolysin, domain 3"/>
    <property type="match status" value="1"/>
</dbReference>
<dbReference type="GO" id="GO:0004222">
    <property type="term" value="F:metalloendopeptidase activity"/>
    <property type="evidence" value="ECO:0007669"/>
    <property type="project" value="InterPro"/>
</dbReference>
<evidence type="ECO:0000259" key="8">
    <source>
        <dbReference type="Pfam" id="PF01432"/>
    </source>
</evidence>
<evidence type="ECO:0000313" key="10">
    <source>
        <dbReference type="Proteomes" id="UP001151699"/>
    </source>
</evidence>
<evidence type="ECO:0000313" key="9">
    <source>
        <dbReference type="EMBL" id="KAJ6638769.1"/>
    </source>
</evidence>
<dbReference type="EMBL" id="WJQU01000003">
    <property type="protein sequence ID" value="KAJ6638769.1"/>
    <property type="molecule type" value="Genomic_DNA"/>
</dbReference>
<dbReference type="InterPro" id="IPR024079">
    <property type="entry name" value="MetalloPept_cat_dom_sf"/>
</dbReference>
<dbReference type="Gene3D" id="1.10.1370.40">
    <property type="match status" value="1"/>
</dbReference>
<dbReference type="FunFam" id="1.10.1370.40:FF:000008">
    <property type="entry name" value="Oligopeptidase, putative"/>
    <property type="match status" value="1"/>
</dbReference>
<keyword evidence="10" id="KW-1185">Reference proteome</keyword>
<keyword evidence="2 7" id="KW-0645">Protease</keyword>